<evidence type="ECO:0000256" key="2">
    <source>
        <dbReference type="ARBA" id="ARBA00022722"/>
    </source>
</evidence>
<evidence type="ECO:0000256" key="5">
    <source>
        <dbReference type="HAMAP-Rule" id="MF_00265"/>
    </source>
</evidence>
<evidence type="ECO:0000259" key="7">
    <source>
        <dbReference type="Pfam" id="PF01850"/>
    </source>
</evidence>
<comment type="function">
    <text evidence="5">Toxic component of a toxin-antitoxin (TA) system. An RNase.</text>
</comment>
<dbReference type="Pfam" id="PF01850">
    <property type="entry name" value="PIN"/>
    <property type="match status" value="1"/>
</dbReference>
<dbReference type="GO" id="GO:0016787">
    <property type="term" value="F:hydrolase activity"/>
    <property type="evidence" value="ECO:0007669"/>
    <property type="project" value="UniProtKB-KW"/>
</dbReference>
<dbReference type="EC" id="3.1.-.-" evidence="5"/>
<dbReference type="InterPro" id="IPR002716">
    <property type="entry name" value="PIN_dom"/>
</dbReference>
<keyword evidence="5" id="KW-0800">Toxin</keyword>
<dbReference type="EMBL" id="LSZQ01000057">
    <property type="protein sequence ID" value="KXU34714.1"/>
    <property type="molecule type" value="Genomic_DNA"/>
</dbReference>
<evidence type="ECO:0000313" key="9">
    <source>
        <dbReference type="Proteomes" id="UP000070058"/>
    </source>
</evidence>
<dbReference type="Gene3D" id="3.40.50.1010">
    <property type="entry name" value="5'-nuclease"/>
    <property type="match status" value="1"/>
</dbReference>
<dbReference type="InterPro" id="IPR029060">
    <property type="entry name" value="PIN-like_dom_sf"/>
</dbReference>
<keyword evidence="9" id="KW-1185">Reference proteome</keyword>
<dbReference type="CDD" id="cd18683">
    <property type="entry name" value="PIN_VapC-like"/>
    <property type="match status" value="1"/>
</dbReference>
<dbReference type="InterPro" id="IPR022907">
    <property type="entry name" value="VapC_family"/>
</dbReference>
<keyword evidence="2 5" id="KW-0540">Nuclease</keyword>
<gene>
    <name evidence="5" type="primary">vapC</name>
    <name evidence="8" type="ORF">AXK11_07675</name>
</gene>
<dbReference type="GO" id="GO:0000287">
    <property type="term" value="F:magnesium ion binding"/>
    <property type="evidence" value="ECO:0007669"/>
    <property type="project" value="UniProtKB-UniRule"/>
</dbReference>
<dbReference type="OrthoDB" id="32974at2"/>
<feature type="binding site" evidence="5">
    <location>
        <position position="118"/>
    </location>
    <ligand>
        <name>Mg(2+)</name>
        <dbReference type="ChEBI" id="CHEBI:18420"/>
    </ligand>
</feature>
<evidence type="ECO:0000256" key="4">
    <source>
        <dbReference type="ARBA" id="ARBA00022801"/>
    </source>
</evidence>
<feature type="domain" description="PIN" evidence="7">
    <location>
        <begin position="26"/>
        <end position="143"/>
    </location>
</feature>
<keyword evidence="1 5" id="KW-1277">Toxin-antitoxin system</keyword>
<protein>
    <recommendedName>
        <fullName evidence="5">Ribonuclease VapC</fullName>
        <shortName evidence="5">RNase VapC</shortName>
        <ecNumber evidence="5">3.1.-.-</ecNumber>
    </recommendedName>
    <alternativeName>
        <fullName evidence="5">Toxin VapC</fullName>
    </alternativeName>
</protein>
<keyword evidence="5" id="KW-0460">Magnesium</keyword>
<comment type="cofactor">
    <cofactor evidence="5">
        <name>Mg(2+)</name>
        <dbReference type="ChEBI" id="CHEBI:18420"/>
    </cofactor>
</comment>
<accession>A0A139SJN7</accession>
<evidence type="ECO:0000256" key="6">
    <source>
        <dbReference type="SAM" id="MobiDB-lite"/>
    </source>
</evidence>
<keyword evidence="4 5" id="KW-0378">Hydrolase</keyword>
<dbReference type="GO" id="GO:0004540">
    <property type="term" value="F:RNA nuclease activity"/>
    <property type="evidence" value="ECO:0007669"/>
    <property type="project" value="InterPro"/>
</dbReference>
<dbReference type="GO" id="GO:0090729">
    <property type="term" value="F:toxin activity"/>
    <property type="evidence" value="ECO:0007669"/>
    <property type="project" value="UniProtKB-KW"/>
</dbReference>
<organism evidence="8 9">
    <name type="scientific">Cephaloticoccus primus</name>
    <dbReference type="NCBI Taxonomy" id="1548207"/>
    <lineage>
        <taxon>Bacteria</taxon>
        <taxon>Pseudomonadati</taxon>
        <taxon>Verrucomicrobiota</taxon>
        <taxon>Opitutia</taxon>
        <taxon>Opitutales</taxon>
        <taxon>Opitutaceae</taxon>
        <taxon>Cephaloticoccus</taxon>
    </lineage>
</organism>
<feature type="region of interest" description="Disordered" evidence="6">
    <location>
        <begin position="1"/>
        <end position="22"/>
    </location>
</feature>
<dbReference type="AlphaFoldDB" id="A0A139SJN7"/>
<dbReference type="HAMAP" id="MF_00265">
    <property type="entry name" value="VapC_Nob1"/>
    <property type="match status" value="1"/>
</dbReference>
<dbReference type="SUPFAM" id="SSF88723">
    <property type="entry name" value="PIN domain-like"/>
    <property type="match status" value="1"/>
</dbReference>
<proteinExistence type="inferred from homology"/>
<evidence type="ECO:0000256" key="1">
    <source>
        <dbReference type="ARBA" id="ARBA00022649"/>
    </source>
</evidence>
<reference evidence="9" key="1">
    <citation type="submission" date="2016-02" db="EMBL/GenBank/DDBJ databases">
        <authorList>
            <person name="Sanders J.G."/>
            <person name="Lin J.Y."/>
            <person name="Wertz J.T."/>
            <person name="Russell J.A."/>
            <person name="Moreau C.S."/>
            <person name="Powell S."/>
        </authorList>
    </citation>
    <scope>NUCLEOTIDE SEQUENCE [LARGE SCALE GENOMIC DNA]</scope>
    <source>
        <strain evidence="9">CAG34</strain>
    </source>
</reference>
<comment type="similarity">
    <text evidence="5">Belongs to the PINc/VapC protein family.</text>
</comment>
<evidence type="ECO:0000313" key="8">
    <source>
        <dbReference type="EMBL" id="KXU34714.1"/>
    </source>
</evidence>
<feature type="binding site" evidence="5">
    <location>
        <position position="27"/>
    </location>
    <ligand>
        <name>Mg(2+)</name>
        <dbReference type="ChEBI" id="CHEBI:18420"/>
    </ligand>
</feature>
<comment type="caution">
    <text evidence="8">The sequence shown here is derived from an EMBL/GenBank/DDBJ whole genome shotgun (WGS) entry which is preliminary data.</text>
</comment>
<dbReference type="Proteomes" id="UP000070058">
    <property type="component" value="Unassembled WGS sequence"/>
</dbReference>
<keyword evidence="3 5" id="KW-0479">Metal-binding</keyword>
<evidence type="ECO:0000256" key="3">
    <source>
        <dbReference type="ARBA" id="ARBA00022723"/>
    </source>
</evidence>
<sequence length="165" mass="18578">MTKSPANMRPQVMNASNDKPPADAALDTNVAVRYLTADDPEQTAQAIQLIGESPPGSLYLDHLVIIEVIWVLRGRYKIPRQEVATAIQSLMEKPSVRISAHSRNAMERYSQTNLDFVDCWLAARACETGQFIASFDRDYRKFKDVIALPPLPLLERLKGRRLRGV</sequence>
<name>A0A139SJN7_9BACT</name>